<reference evidence="2 3" key="1">
    <citation type="journal article" date="2014" name="Front. Microbiol.">
        <title>Population and genomic analysis of the genus Halorubrum.</title>
        <authorList>
            <person name="Fullmer M.S."/>
            <person name="Soucy S.M."/>
            <person name="Swithers K.S."/>
            <person name="Makkay A.M."/>
            <person name="Wheeler R."/>
            <person name="Ventosa A."/>
            <person name="Gogarten J.P."/>
            <person name="Papke R.T."/>
        </authorList>
    </citation>
    <scope>NUCLEOTIDE SEQUENCE [LARGE SCALE GENOMIC DNA]</scope>
    <source>
        <strain evidence="2 3">Cb34</strain>
    </source>
</reference>
<proteinExistence type="predicted"/>
<keyword evidence="1" id="KW-0812">Transmembrane</keyword>
<dbReference type="AlphaFoldDB" id="A0A256IPE9"/>
<sequence length="146" mass="15077">MLPRPDIRVRNLSMRWRCVLLGGGAALPCTAFSYWRTGSEVSLGAVAVGGLLTGYLLARSNVETGRAGLHVGIVGGLPLLWALLDTYAVTAGFTEPAWFKLAGGVLLVGAAVAGFGIAALAGEVGVRAGAWLADALDHRRDSVTTS</sequence>
<keyword evidence="1" id="KW-1133">Transmembrane helix</keyword>
<dbReference type="OrthoDB" id="340084at2157"/>
<protein>
    <recommendedName>
        <fullName evidence="4">DUF5518 domain-containing protein</fullName>
    </recommendedName>
</protein>
<name>A0A256IPE9_9EURY</name>
<accession>A0A256IPE9</accession>
<feature type="transmembrane region" description="Helical" evidence="1">
    <location>
        <begin position="41"/>
        <end position="58"/>
    </location>
</feature>
<dbReference type="EMBL" id="NHPJ01000038">
    <property type="protein sequence ID" value="OYR58411.1"/>
    <property type="molecule type" value="Genomic_DNA"/>
</dbReference>
<dbReference type="RefSeq" id="WP_094530143.1">
    <property type="nucleotide sequence ID" value="NZ_NHPJ01000038.1"/>
</dbReference>
<evidence type="ECO:0000256" key="1">
    <source>
        <dbReference type="SAM" id="Phobius"/>
    </source>
</evidence>
<feature type="transmembrane region" description="Helical" evidence="1">
    <location>
        <begin position="70"/>
        <end position="89"/>
    </location>
</feature>
<comment type="caution">
    <text evidence="2">The sequence shown here is derived from an EMBL/GenBank/DDBJ whole genome shotgun (WGS) entry which is preliminary data.</text>
</comment>
<feature type="transmembrane region" description="Helical" evidence="1">
    <location>
        <begin position="101"/>
        <end position="121"/>
    </location>
</feature>
<dbReference type="Proteomes" id="UP000216308">
    <property type="component" value="Unassembled WGS sequence"/>
</dbReference>
<gene>
    <name evidence="2" type="ORF">DJ70_03385</name>
</gene>
<organism evidence="2 3">
    <name type="scientific">Halorubrum halodurans</name>
    <dbReference type="NCBI Taxonomy" id="1383851"/>
    <lineage>
        <taxon>Archaea</taxon>
        <taxon>Methanobacteriati</taxon>
        <taxon>Methanobacteriota</taxon>
        <taxon>Stenosarchaea group</taxon>
        <taxon>Halobacteria</taxon>
        <taxon>Halobacteriales</taxon>
        <taxon>Haloferacaceae</taxon>
        <taxon>Halorubrum</taxon>
    </lineage>
</organism>
<keyword evidence="1" id="KW-0472">Membrane</keyword>
<dbReference type="Pfam" id="PF17647">
    <property type="entry name" value="DUF5518"/>
    <property type="match status" value="1"/>
</dbReference>
<evidence type="ECO:0000313" key="3">
    <source>
        <dbReference type="Proteomes" id="UP000216308"/>
    </source>
</evidence>
<evidence type="ECO:0000313" key="2">
    <source>
        <dbReference type="EMBL" id="OYR58411.1"/>
    </source>
</evidence>
<dbReference type="InterPro" id="IPR040493">
    <property type="entry name" value="DUF5518"/>
</dbReference>
<keyword evidence="3" id="KW-1185">Reference proteome</keyword>
<evidence type="ECO:0008006" key="4">
    <source>
        <dbReference type="Google" id="ProtNLM"/>
    </source>
</evidence>